<keyword evidence="1" id="KW-0812">Transmembrane</keyword>
<dbReference type="AlphaFoldDB" id="A0A835HGS5"/>
<proteinExistence type="predicted"/>
<evidence type="ECO:0000313" key="4">
    <source>
        <dbReference type="EMBL" id="KAF9598905.1"/>
    </source>
</evidence>
<keyword evidence="1" id="KW-0472">Membrane</keyword>
<dbReference type="Proteomes" id="UP000631114">
    <property type="component" value="Unassembled WGS sequence"/>
</dbReference>
<dbReference type="OrthoDB" id="1899781at2759"/>
<dbReference type="Gene3D" id="3.40.30.10">
    <property type="entry name" value="Glutaredoxin"/>
    <property type="match status" value="1"/>
</dbReference>
<evidence type="ECO:0000256" key="2">
    <source>
        <dbReference type="SAM" id="SignalP"/>
    </source>
</evidence>
<dbReference type="InterPro" id="IPR036249">
    <property type="entry name" value="Thioredoxin-like_sf"/>
</dbReference>
<sequence>MAPSTMKGSLLSLFLTFCSLHLVSSSSRCPLQSNIFLNNLQSQCPLSLAPTLSIEVDGESLDRALKCSHRNIYTAVLFHASWCQYSRRMRPTYDVLSSMFPQIRHLAVEQSAAMPSVFSRYGIHSLPSLVLVNHTAKVQYQGLKDLNSLVRFYKKMTGLEPIDYLTDNQRLEITEKPLLQLLDRSSRMETIAREPYLAFSILFLSFKAFLYFFPGLLSRLKAFWALYIPHLNLEIFGETSQLIGRVLQMVDLKRVWTKVTLCKTRNFQKGAKNARVWASSLASVSLGESSSVRPSCSGES</sequence>
<evidence type="ECO:0000313" key="5">
    <source>
        <dbReference type="Proteomes" id="UP000631114"/>
    </source>
</evidence>
<protein>
    <recommendedName>
        <fullName evidence="3">Thioredoxin domain-containing protein</fullName>
    </recommendedName>
</protein>
<dbReference type="InterPro" id="IPR044794">
    <property type="entry name" value="APRL5/7"/>
</dbReference>
<comment type="caution">
    <text evidence="4">The sequence shown here is derived from an EMBL/GenBank/DDBJ whole genome shotgun (WGS) entry which is preliminary data.</text>
</comment>
<dbReference type="EMBL" id="JADFTS010000007">
    <property type="protein sequence ID" value="KAF9598905.1"/>
    <property type="molecule type" value="Genomic_DNA"/>
</dbReference>
<dbReference type="PANTHER" id="PTHR47126:SF3">
    <property type="entry name" value="5'-ADENYLYLSULFATE REDUCTASE-LIKE 5"/>
    <property type="match status" value="1"/>
</dbReference>
<dbReference type="SUPFAM" id="SSF52833">
    <property type="entry name" value="Thioredoxin-like"/>
    <property type="match status" value="1"/>
</dbReference>
<keyword evidence="5" id="KW-1185">Reference proteome</keyword>
<accession>A0A835HGS5</accession>
<dbReference type="PANTHER" id="PTHR47126">
    <property type="entry name" value="5'-ADENYLYLSULFATE REDUCTASE-LIKE 7"/>
    <property type="match status" value="1"/>
</dbReference>
<name>A0A835HGS5_9MAGN</name>
<organism evidence="4 5">
    <name type="scientific">Coptis chinensis</name>
    <dbReference type="NCBI Taxonomy" id="261450"/>
    <lineage>
        <taxon>Eukaryota</taxon>
        <taxon>Viridiplantae</taxon>
        <taxon>Streptophyta</taxon>
        <taxon>Embryophyta</taxon>
        <taxon>Tracheophyta</taxon>
        <taxon>Spermatophyta</taxon>
        <taxon>Magnoliopsida</taxon>
        <taxon>Ranunculales</taxon>
        <taxon>Ranunculaceae</taxon>
        <taxon>Coptidoideae</taxon>
        <taxon>Coptis</taxon>
    </lineage>
</organism>
<feature type="transmembrane region" description="Helical" evidence="1">
    <location>
        <begin position="196"/>
        <end position="217"/>
    </location>
</feature>
<dbReference type="InterPro" id="IPR013766">
    <property type="entry name" value="Thioredoxin_domain"/>
</dbReference>
<evidence type="ECO:0000256" key="1">
    <source>
        <dbReference type="SAM" id="Phobius"/>
    </source>
</evidence>
<reference evidence="4 5" key="1">
    <citation type="submission" date="2020-10" db="EMBL/GenBank/DDBJ databases">
        <title>The Coptis chinensis genome and diversification of protoberbering-type alkaloids.</title>
        <authorList>
            <person name="Wang B."/>
            <person name="Shu S."/>
            <person name="Song C."/>
            <person name="Liu Y."/>
        </authorList>
    </citation>
    <scope>NUCLEOTIDE SEQUENCE [LARGE SCALE GENOMIC DNA]</scope>
    <source>
        <strain evidence="4">HL-2020</strain>
        <tissue evidence="4">Leaf</tissue>
    </source>
</reference>
<keyword evidence="2" id="KW-0732">Signal</keyword>
<feature type="domain" description="Thioredoxin" evidence="3">
    <location>
        <begin position="73"/>
        <end position="154"/>
    </location>
</feature>
<gene>
    <name evidence="4" type="ORF">IFM89_032759</name>
</gene>
<dbReference type="Pfam" id="PF00085">
    <property type="entry name" value="Thioredoxin"/>
    <property type="match status" value="1"/>
</dbReference>
<keyword evidence="1" id="KW-1133">Transmembrane helix</keyword>
<feature type="chain" id="PRO_5032308142" description="Thioredoxin domain-containing protein" evidence="2">
    <location>
        <begin position="26"/>
        <end position="300"/>
    </location>
</feature>
<feature type="signal peptide" evidence="2">
    <location>
        <begin position="1"/>
        <end position="25"/>
    </location>
</feature>
<evidence type="ECO:0000259" key="3">
    <source>
        <dbReference type="Pfam" id="PF00085"/>
    </source>
</evidence>